<protein>
    <recommendedName>
        <fullName evidence="4">YD repeat-containing protein</fullName>
    </recommendedName>
</protein>
<evidence type="ECO:0008006" key="4">
    <source>
        <dbReference type="Google" id="ProtNLM"/>
    </source>
</evidence>
<keyword evidence="3" id="KW-1185">Reference proteome</keyword>
<dbReference type="STRING" id="1419482.SAMN05444266_101231"/>
<dbReference type="Proteomes" id="UP000184420">
    <property type="component" value="Unassembled WGS sequence"/>
</dbReference>
<evidence type="ECO:0000256" key="1">
    <source>
        <dbReference type="SAM" id="SignalP"/>
    </source>
</evidence>
<evidence type="ECO:0000313" key="2">
    <source>
        <dbReference type="EMBL" id="SHK81497.1"/>
    </source>
</evidence>
<accession>A0A1M6VIW1</accession>
<feature type="chain" id="PRO_5012025558" description="YD repeat-containing protein" evidence="1">
    <location>
        <begin position="19"/>
        <end position="1136"/>
    </location>
</feature>
<reference evidence="2 3" key="1">
    <citation type="submission" date="2016-11" db="EMBL/GenBank/DDBJ databases">
        <authorList>
            <person name="Jaros S."/>
            <person name="Januszkiewicz K."/>
            <person name="Wedrychowicz H."/>
        </authorList>
    </citation>
    <scope>NUCLEOTIDE SEQUENCE [LARGE SCALE GENOMIC DNA]</scope>
    <source>
        <strain evidence="2 3">DSM 27406</strain>
    </source>
</reference>
<keyword evidence="1" id="KW-0732">Signal</keyword>
<dbReference type="RefSeq" id="WP_178372060.1">
    <property type="nucleotide sequence ID" value="NZ_FRBL01000001.1"/>
</dbReference>
<proteinExistence type="predicted"/>
<gene>
    <name evidence="2" type="ORF">SAMN05444266_101231</name>
</gene>
<name>A0A1M6VIW1_9BACT</name>
<dbReference type="EMBL" id="FRBL01000001">
    <property type="protein sequence ID" value="SHK81497.1"/>
    <property type="molecule type" value="Genomic_DNA"/>
</dbReference>
<dbReference type="AlphaFoldDB" id="A0A1M6VIW1"/>
<sequence length="1136" mass="127598">MKSLFTLLGVLSCVFLYAQTPPKLSEVIPPSPQASQMIRFGEYKVAHNTGVPEISIPLYTIKTGSLEYPIAISYHGSGIRVNDEAGNVGLGWMLTAVKSVSRIVNGLPDDGPGGMLLNPIKRQTEIDPTLDNSYIFAGAEGLLDTERDVYVFSTGTTNGKFVFKNDGTTFQIPMTLAKISSDILSLNGGFTIEDANGNKFAFRSAEYTSYDRSHFASSFMLDSIISADRRDTITFQYTREKSTFVIDRSNSAAIGPKCDLSIVNGQVQQIEKDQPGFNFYTTKQTQYQQLTLSSIHFRSGKVEFVKSATARQDNDHDYFTNMLVYSKDPLTGSYTQIKNVAFNQSYFESGGTTSNPWDKYRLKLDNVTIYGKNNTKGEVYTFGYNTMMLPLKTSYAVDLWGYYNGKTSNFSYLQREENISYKGRLYNVGDADRSFSELYLKACQLNKITYPTGGYTTFEFEPNRLLNNRTSQVPRSEKVTAFSGEQGYEKVSKQLSVPVTEDALIKVEIFTKTNTRCIVKLKNVTTGTETSITPNYPGDLERTFSTTVPTTLLAGNNYQLYAEALSPAGGTGITGSSASIEVSWSETVDVEDIAYAGGLRIRSTQNFDMDNKQAGKRVYKYGTGENNYGLAIMPAYFINNRFWKEQNHWIGLAAPEFNILCHNCIWTDRQYSSSSNYQVTLYNGSTVIYPEVTIYDYDQNMVPNGKTVYQYNTLSDKFVELPYTFSLAQTNTYWQESNLTDESHYQYKDGQFSLIHRKQYFYQPLKQDLLYNLKVSYKGTVTGCGANSSIWWFWAEYPIETGFEPLVRTREETITPAGTLTNETILTYGDATGMLLSAQQTSNSDGKINLSSFKYPLDLTLQGSLENARLQMVKQHMLSQPLQIQFFKDGLNTYSESTSFTNLGNEKIVPIKKQFSYGQSSSPIIQSFTYSSDGLLSSQSKENDVVQSYLWNYNSQYPTAKIIGANADQVAHSSFESDNKGNWSYTGLPIDDATAPTGSRCYSLFSGNISRENLDPTVSYIVSYWVKDNAPLNISGTTGTIQKGITCKGWTMFLHHVSGQSSIAITGTATIDELRLYPEQARMNTYTYLPLVGITSVCDQRNQIIHYIYDDLGQLFQETDTEGNILKQYEYRFSQQ</sequence>
<evidence type="ECO:0000313" key="3">
    <source>
        <dbReference type="Proteomes" id="UP000184420"/>
    </source>
</evidence>
<feature type="signal peptide" evidence="1">
    <location>
        <begin position="1"/>
        <end position="18"/>
    </location>
</feature>
<organism evidence="2 3">
    <name type="scientific">Chitinophaga jiangningensis</name>
    <dbReference type="NCBI Taxonomy" id="1419482"/>
    <lineage>
        <taxon>Bacteria</taxon>
        <taxon>Pseudomonadati</taxon>
        <taxon>Bacteroidota</taxon>
        <taxon>Chitinophagia</taxon>
        <taxon>Chitinophagales</taxon>
        <taxon>Chitinophagaceae</taxon>
        <taxon>Chitinophaga</taxon>
    </lineage>
</organism>